<protein>
    <submittedName>
        <fullName evidence="2">Uncharacterized protein</fullName>
    </submittedName>
</protein>
<dbReference type="AlphaFoldDB" id="A0A2A2KPF4"/>
<keyword evidence="3" id="KW-1185">Reference proteome</keyword>
<gene>
    <name evidence="2" type="ORF">WR25_11748</name>
</gene>
<dbReference type="OrthoDB" id="5870012at2759"/>
<dbReference type="Proteomes" id="UP000218231">
    <property type="component" value="Unassembled WGS sequence"/>
</dbReference>
<name>A0A2A2KPF4_9BILA</name>
<dbReference type="SUPFAM" id="SSF46458">
    <property type="entry name" value="Globin-like"/>
    <property type="match status" value="1"/>
</dbReference>
<dbReference type="InterPro" id="IPR009050">
    <property type="entry name" value="Globin-like_sf"/>
</dbReference>
<feature type="compositionally biased region" description="Low complexity" evidence="1">
    <location>
        <begin position="250"/>
        <end position="265"/>
    </location>
</feature>
<dbReference type="InterPro" id="IPR044399">
    <property type="entry name" value="Mb-like_M"/>
</dbReference>
<dbReference type="InterPro" id="IPR012292">
    <property type="entry name" value="Globin/Proto"/>
</dbReference>
<evidence type="ECO:0000313" key="2">
    <source>
        <dbReference type="EMBL" id="PAV75810.1"/>
    </source>
</evidence>
<dbReference type="GO" id="GO:0019825">
    <property type="term" value="F:oxygen binding"/>
    <property type="evidence" value="ECO:0007669"/>
    <property type="project" value="InterPro"/>
</dbReference>
<dbReference type="CDD" id="cd01040">
    <property type="entry name" value="Mb-like"/>
    <property type="match status" value="1"/>
</dbReference>
<accession>A0A2A2KPF4</accession>
<reference evidence="2 3" key="1">
    <citation type="journal article" date="2017" name="Curr. Biol.">
        <title>Genome architecture and evolution of a unichromosomal asexual nematode.</title>
        <authorList>
            <person name="Fradin H."/>
            <person name="Zegar C."/>
            <person name="Gutwein M."/>
            <person name="Lucas J."/>
            <person name="Kovtun M."/>
            <person name="Corcoran D."/>
            <person name="Baugh L.R."/>
            <person name="Kiontke K."/>
            <person name="Gunsalus K."/>
            <person name="Fitch D.H."/>
            <person name="Piano F."/>
        </authorList>
    </citation>
    <scope>NUCLEOTIDE SEQUENCE [LARGE SCALE GENOMIC DNA]</scope>
    <source>
        <strain evidence="2">PF1309</strain>
    </source>
</reference>
<sequence length="417" mass="46116">MSRQNSNGDSSPPAGVSITPYSMQSEFITNASSTLNVPLNDLKLVYDTWPDNFACLFDMGLRAFEKLFSYRPSLKLNFDATSGDAWKRDNRMKKIVLALEQTLAQAVATYADPQPDSSTTPGNFVETLQQIGGLHRAIASRISPDNFDMLFKLLPEVITDTVSARRTSGPLTSEERQRFCNAWVEIAKLMSRHFILGWERRVIPKIPKFAQAYNRYQEESCRIDTGAGSACGSTTPITTGPSPCQVGSPSACHTAGAASGSATTGLQSTERRAATRRSDDDTARTIGRRFQHNPKRTKSASANETKPKGFFGSRAQRVASFAARATSESYQRNGNGPSDEISLISEDPLQHREVTPTPPEELPQARTPASDSASLHLDDLQFNIENPFAELTILEQNKWRRCITHDSLKMTFENLRI</sequence>
<proteinExistence type="predicted"/>
<dbReference type="EMBL" id="LIAE01008038">
    <property type="protein sequence ID" value="PAV75810.1"/>
    <property type="molecule type" value="Genomic_DNA"/>
</dbReference>
<evidence type="ECO:0000256" key="1">
    <source>
        <dbReference type="SAM" id="MobiDB-lite"/>
    </source>
</evidence>
<comment type="caution">
    <text evidence="2">The sequence shown here is derived from an EMBL/GenBank/DDBJ whole genome shotgun (WGS) entry which is preliminary data.</text>
</comment>
<organism evidence="2 3">
    <name type="scientific">Diploscapter pachys</name>
    <dbReference type="NCBI Taxonomy" id="2018661"/>
    <lineage>
        <taxon>Eukaryota</taxon>
        <taxon>Metazoa</taxon>
        <taxon>Ecdysozoa</taxon>
        <taxon>Nematoda</taxon>
        <taxon>Chromadorea</taxon>
        <taxon>Rhabditida</taxon>
        <taxon>Rhabditina</taxon>
        <taxon>Rhabditomorpha</taxon>
        <taxon>Rhabditoidea</taxon>
        <taxon>Rhabditidae</taxon>
        <taxon>Diploscapter</taxon>
    </lineage>
</organism>
<dbReference type="Gene3D" id="1.10.490.10">
    <property type="entry name" value="Globins"/>
    <property type="match status" value="1"/>
</dbReference>
<dbReference type="GO" id="GO:0020037">
    <property type="term" value="F:heme binding"/>
    <property type="evidence" value="ECO:0007669"/>
    <property type="project" value="InterPro"/>
</dbReference>
<evidence type="ECO:0000313" key="3">
    <source>
        <dbReference type="Proteomes" id="UP000218231"/>
    </source>
</evidence>
<feature type="region of interest" description="Disordered" evidence="1">
    <location>
        <begin position="242"/>
        <end position="371"/>
    </location>
</feature>
<feature type="compositionally biased region" description="Basic residues" evidence="1">
    <location>
        <begin position="286"/>
        <end position="298"/>
    </location>
</feature>
<feature type="compositionally biased region" description="Polar residues" evidence="1">
    <location>
        <begin position="326"/>
        <end position="336"/>
    </location>
</feature>
<feature type="compositionally biased region" description="Basic and acidic residues" evidence="1">
    <location>
        <begin position="269"/>
        <end position="283"/>
    </location>
</feature>